<keyword evidence="2" id="KW-0472">Membrane</keyword>
<name>A0A8X8YWL7_SALSN</name>
<dbReference type="Pfam" id="PF01453">
    <property type="entry name" value="B_lectin"/>
    <property type="match status" value="1"/>
</dbReference>
<evidence type="ECO:0000256" key="3">
    <source>
        <dbReference type="SAM" id="SignalP"/>
    </source>
</evidence>
<gene>
    <name evidence="5" type="ORF">SASPL_101935</name>
</gene>
<keyword evidence="2" id="KW-0812">Transmembrane</keyword>
<feature type="transmembrane region" description="Helical" evidence="2">
    <location>
        <begin position="427"/>
        <end position="452"/>
    </location>
</feature>
<dbReference type="Proteomes" id="UP000298416">
    <property type="component" value="Unassembled WGS sequence"/>
</dbReference>
<dbReference type="EMBL" id="PNBA02000001">
    <property type="protein sequence ID" value="KAG6437028.1"/>
    <property type="molecule type" value="Genomic_DNA"/>
</dbReference>
<dbReference type="AlphaFoldDB" id="A0A8X8YWL7"/>
<feature type="domain" description="Bulb-type lectin" evidence="4">
    <location>
        <begin position="16"/>
        <end position="158"/>
    </location>
</feature>
<keyword evidence="2" id="KW-1133">Transmembrane helix</keyword>
<dbReference type="PANTHER" id="PTHR47976">
    <property type="entry name" value="G-TYPE LECTIN S-RECEPTOR-LIKE SERINE/THREONINE-PROTEIN KINASE SD2-5"/>
    <property type="match status" value="1"/>
</dbReference>
<reference evidence="5" key="1">
    <citation type="submission" date="2018-01" db="EMBL/GenBank/DDBJ databases">
        <authorList>
            <person name="Mao J.F."/>
        </authorList>
    </citation>
    <scope>NUCLEOTIDE SEQUENCE</scope>
    <source>
        <strain evidence="5">Huo1</strain>
        <tissue evidence="5">Leaf</tissue>
    </source>
</reference>
<dbReference type="PIRSF" id="PIRSF002686">
    <property type="entry name" value="SLG"/>
    <property type="match status" value="1"/>
</dbReference>
<dbReference type="PROSITE" id="PS50927">
    <property type="entry name" value="BULB_LECTIN"/>
    <property type="match status" value="1"/>
</dbReference>
<reference evidence="5" key="2">
    <citation type="submission" date="2020-08" db="EMBL/GenBank/DDBJ databases">
        <title>Plant Genome Project.</title>
        <authorList>
            <person name="Zhang R.-G."/>
        </authorList>
    </citation>
    <scope>NUCLEOTIDE SEQUENCE</scope>
    <source>
        <strain evidence="5">Huo1</strain>
        <tissue evidence="5">Leaf</tissue>
    </source>
</reference>
<organism evidence="5">
    <name type="scientific">Salvia splendens</name>
    <name type="common">Scarlet sage</name>
    <dbReference type="NCBI Taxonomy" id="180675"/>
    <lineage>
        <taxon>Eukaryota</taxon>
        <taxon>Viridiplantae</taxon>
        <taxon>Streptophyta</taxon>
        <taxon>Embryophyta</taxon>
        <taxon>Tracheophyta</taxon>
        <taxon>Spermatophyta</taxon>
        <taxon>Magnoliopsida</taxon>
        <taxon>eudicotyledons</taxon>
        <taxon>Gunneridae</taxon>
        <taxon>Pentapetalae</taxon>
        <taxon>asterids</taxon>
        <taxon>lamiids</taxon>
        <taxon>Lamiales</taxon>
        <taxon>Lamiaceae</taxon>
        <taxon>Nepetoideae</taxon>
        <taxon>Mentheae</taxon>
        <taxon>Salviinae</taxon>
        <taxon>Salvia</taxon>
        <taxon>Salvia subgen. Calosphace</taxon>
        <taxon>core Calosphace</taxon>
    </lineage>
</organism>
<evidence type="ECO:0000259" key="4">
    <source>
        <dbReference type="PROSITE" id="PS50927"/>
    </source>
</evidence>
<keyword evidence="1 3" id="KW-0732">Signal</keyword>
<dbReference type="InterPro" id="IPR001480">
    <property type="entry name" value="Bulb-type_lectin_dom"/>
</dbReference>
<dbReference type="OrthoDB" id="740822at2759"/>
<evidence type="ECO:0000313" key="6">
    <source>
        <dbReference type="Proteomes" id="UP000298416"/>
    </source>
</evidence>
<accession>A0A8X8YWL7</accession>
<dbReference type="InterPro" id="IPR035446">
    <property type="entry name" value="SLSG/EP1"/>
</dbReference>
<dbReference type="InterPro" id="IPR051343">
    <property type="entry name" value="G-type_lectin_kinases/EP1-like"/>
</dbReference>
<proteinExistence type="predicted"/>
<protein>
    <recommendedName>
        <fullName evidence="4">Bulb-type lectin domain-containing protein</fullName>
    </recommendedName>
</protein>
<feature type="chain" id="PRO_5036479277" description="Bulb-type lectin domain-containing protein" evidence="3">
    <location>
        <begin position="23"/>
        <end position="466"/>
    </location>
</feature>
<evidence type="ECO:0000256" key="1">
    <source>
        <dbReference type="ARBA" id="ARBA00022729"/>
    </source>
</evidence>
<dbReference type="PANTHER" id="PTHR47976:SF120">
    <property type="entry name" value="G-TYPE LECTIN S-RECEPTOR-LIKE SERINE_THREONINE-PROTEIN KINASE SD2-5"/>
    <property type="match status" value="1"/>
</dbReference>
<evidence type="ECO:0000313" key="5">
    <source>
        <dbReference type="EMBL" id="KAG6437028.1"/>
    </source>
</evidence>
<keyword evidence="6" id="KW-1185">Reference proteome</keyword>
<sequence>MKIHVFALLITINLAINQSLSASEISTGYQVTLAVPSDYTKGFVGRAFLIKTDQNPPYFSAAISVEAVEEAQRFSCSLDVFLGEVRVWSSAHFSRFYVDEQCVLELNDTGDLRLKGKNERVGWKSGTSTQGVKRLSLLRSGNLVLVDEMRLIKWQSFNFPTDVMVWGQRLSSKTRLTSFPPNSTLFYSMEIKDDKIEMFLNDGKSRYSYWEYKPIGVRNITFVELSSYGLEIFNGKHRYDQIRTTATSLDPLRFLSLDNNTGNLRMYHYSEETGKFEASYQALNFTCDLPLACKSYGICLLSGSCSCIRLVGDICNEAGGACGARDSEMVELKDVVSVLTSESYKDRVGKQECSRLCNEDCACVAAQYVEDEDEDEDDIGSLGRCFLYGIASGIRKVERGNERVAYIAKVGRGLNHSHGKSFGLKKWVIIVVVVVDVFIILIILGGIGYYFFWKRKRNLAAREQAS</sequence>
<evidence type="ECO:0000256" key="2">
    <source>
        <dbReference type="SAM" id="Phobius"/>
    </source>
</evidence>
<feature type="signal peptide" evidence="3">
    <location>
        <begin position="1"/>
        <end position="22"/>
    </location>
</feature>
<comment type="caution">
    <text evidence="5">The sequence shown here is derived from an EMBL/GenBank/DDBJ whole genome shotgun (WGS) entry which is preliminary data.</text>
</comment>